<name>A0ABT1DSV0_9ACTN</name>
<dbReference type="SMART" id="SM00421">
    <property type="entry name" value="HTH_LUXR"/>
    <property type="match status" value="1"/>
</dbReference>
<accession>A0ABT1DSV0</accession>
<evidence type="ECO:0000256" key="1">
    <source>
        <dbReference type="SAM" id="MobiDB-lite"/>
    </source>
</evidence>
<dbReference type="EMBL" id="JAMYJR010000028">
    <property type="protein sequence ID" value="MCO8273912.1"/>
    <property type="molecule type" value="Genomic_DNA"/>
</dbReference>
<sequence length="368" mass="40185">MTTDLDLGPDAQIVYRAMLNRPRADVSELAGDLGWPTARVGRTIGQLSRLSLVRPSLEEPGKQQLIHPELGLSLLLQRQEAELLERQKAISNTRMAVTRMLGEYRESRSDTERVGMQTFYDMDAVRACTERLTHDCRTELAVTGIDLIRDPGRPESATALDRHLLSNNVELRYIFLESSFNETAVADYATWLSCRGAHVRTTPQLPPRVAIYDREIALVELNPAEPGSGAVVLRGAGPVSALLALFDQLWNQAARFGEPQQDDHELTPQERAVTRLLASGSTDEVVARSLGFSVRTARRIVADLMARLQAGSRFQAGARAVAQGWLEPSDLDIVVRRPEGAGATPRPAAASPSPAPGAAGRRPRTSGS</sequence>
<proteinExistence type="predicted"/>
<comment type="caution">
    <text evidence="3">The sequence shown here is derived from an EMBL/GenBank/DDBJ whole genome shotgun (WGS) entry which is preliminary data.</text>
</comment>
<feature type="domain" description="HTH luxR-type" evidence="2">
    <location>
        <begin position="259"/>
        <end position="324"/>
    </location>
</feature>
<feature type="compositionally biased region" description="Low complexity" evidence="1">
    <location>
        <begin position="340"/>
        <end position="360"/>
    </location>
</feature>
<dbReference type="SUPFAM" id="SSF46894">
    <property type="entry name" value="C-terminal effector domain of the bipartite response regulators"/>
    <property type="match status" value="1"/>
</dbReference>
<dbReference type="InterPro" id="IPR051797">
    <property type="entry name" value="TrmB-like"/>
</dbReference>
<dbReference type="PROSITE" id="PS50043">
    <property type="entry name" value="HTH_LUXR_2"/>
    <property type="match status" value="1"/>
</dbReference>
<evidence type="ECO:0000313" key="3">
    <source>
        <dbReference type="EMBL" id="MCO8273912.1"/>
    </source>
</evidence>
<gene>
    <name evidence="3" type="ORF">M1L60_25265</name>
</gene>
<dbReference type="Pfam" id="PF00196">
    <property type="entry name" value="GerE"/>
    <property type="match status" value="1"/>
</dbReference>
<dbReference type="PANTHER" id="PTHR34293">
    <property type="entry name" value="HTH-TYPE TRANSCRIPTIONAL REGULATOR TRMBL2"/>
    <property type="match status" value="1"/>
</dbReference>
<feature type="region of interest" description="Disordered" evidence="1">
    <location>
        <begin position="336"/>
        <end position="368"/>
    </location>
</feature>
<dbReference type="InterPro" id="IPR016032">
    <property type="entry name" value="Sig_transdc_resp-reg_C-effctor"/>
</dbReference>
<evidence type="ECO:0000259" key="2">
    <source>
        <dbReference type="PROSITE" id="PS50043"/>
    </source>
</evidence>
<dbReference type="InterPro" id="IPR000792">
    <property type="entry name" value="Tscrpt_reg_LuxR_C"/>
</dbReference>
<dbReference type="InterPro" id="IPR036388">
    <property type="entry name" value="WH-like_DNA-bd_sf"/>
</dbReference>
<dbReference type="PANTHER" id="PTHR34293:SF1">
    <property type="entry name" value="HTH-TYPE TRANSCRIPTIONAL REGULATOR TRMBL2"/>
    <property type="match status" value="1"/>
</dbReference>
<dbReference type="Proteomes" id="UP001523369">
    <property type="component" value="Unassembled WGS sequence"/>
</dbReference>
<dbReference type="Gene3D" id="1.10.10.10">
    <property type="entry name" value="Winged helix-like DNA-binding domain superfamily/Winged helix DNA-binding domain"/>
    <property type="match status" value="2"/>
</dbReference>
<organism evidence="3 4">
    <name type="scientific">Paractinoplanes aksuensis</name>
    <dbReference type="NCBI Taxonomy" id="2939490"/>
    <lineage>
        <taxon>Bacteria</taxon>
        <taxon>Bacillati</taxon>
        <taxon>Actinomycetota</taxon>
        <taxon>Actinomycetes</taxon>
        <taxon>Micromonosporales</taxon>
        <taxon>Micromonosporaceae</taxon>
        <taxon>Paractinoplanes</taxon>
    </lineage>
</organism>
<evidence type="ECO:0000313" key="4">
    <source>
        <dbReference type="Proteomes" id="UP001523369"/>
    </source>
</evidence>
<reference evidence="3 4" key="1">
    <citation type="submission" date="2022-06" db="EMBL/GenBank/DDBJ databases">
        <title>New Species of the Genus Actinoplanes, ActinopZanes ferrugineus.</title>
        <authorList>
            <person name="Ding P."/>
        </authorList>
    </citation>
    <scope>NUCLEOTIDE SEQUENCE [LARGE SCALE GENOMIC DNA]</scope>
    <source>
        <strain evidence="3 4">TRM88003</strain>
    </source>
</reference>
<dbReference type="RefSeq" id="WP_253239992.1">
    <property type="nucleotide sequence ID" value="NZ_JAMYJR010000028.1"/>
</dbReference>
<protein>
    <submittedName>
        <fullName evidence="3">Helix-turn-helix transcriptional regulator</fullName>
    </submittedName>
</protein>
<keyword evidence="4" id="KW-1185">Reference proteome</keyword>